<evidence type="ECO:0000313" key="3">
    <source>
        <dbReference type="Proteomes" id="UP001271274"/>
    </source>
</evidence>
<organism evidence="2 3">
    <name type="scientific">Streptomyces europaeiscabiei</name>
    <dbReference type="NCBI Taxonomy" id="146819"/>
    <lineage>
        <taxon>Bacteria</taxon>
        <taxon>Bacillati</taxon>
        <taxon>Actinomycetota</taxon>
        <taxon>Actinomycetes</taxon>
        <taxon>Kitasatosporales</taxon>
        <taxon>Streptomycetaceae</taxon>
        <taxon>Streptomyces</taxon>
    </lineage>
</organism>
<name>A0ABU4NIR2_9ACTN</name>
<evidence type="ECO:0000313" key="2">
    <source>
        <dbReference type="EMBL" id="MDX3701848.1"/>
    </source>
</evidence>
<comment type="caution">
    <text evidence="2">The sequence shown here is derived from an EMBL/GenBank/DDBJ whole genome shotgun (WGS) entry which is preliminary data.</text>
</comment>
<evidence type="ECO:0000256" key="1">
    <source>
        <dbReference type="SAM" id="Phobius"/>
    </source>
</evidence>
<accession>A0ABU4NIR2</accession>
<evidence type="ECO:0008006" key="4">
    <source>
        <dbReference type="Google" id="ProtNLM"/>
    </source>
</evidence>
<keyword evidence="1" id="KW-0472">Membrane</keyword>
<keyword evidence="1" id="KW-0812">Transmembrane</keyword>
<sequence>MTKTATILGIIVSLTTIAAFVFFLQDRSEPSGPPKFEASVRERGNAADLAAFLKGHDGEIVELRIDCDSVHGSHCFEAPPEISNFHEKQFKLGTFYLFAKEICPNPNQRSERSNVDCAGGWWIFLSGHQKKNVVYNWSAAGTMRIVGHWRVRVGAYSGLVGSNTFGLDFVKA</sequence>
<keyword evidence="1" id="KW-1133">Transmembrane helix</keyword>
<proteinExistence type="predicted"/>
<feature type="transmembrane region" description="Helical" evidence="1">
    <location>
        <begin position="6"/>
        <end position="24"/>
    </location>
</feature>
<protein>
    <recommendedName>
        <fullName evidence="4">Secreted protein</fullName>
    </recommendedName>
</protein>
<dbReference type="EMBL" id="JARAYU010000006">
    <property type="protein sequence ID" value="MDX3701848.1"/>
    <property type="molecule type" value="Genomic_DNA"/>
</dbReference>
<reference evidence="2 3" key="1">
    <citation type="journal article" date="2023" name="Microb. Genom.">
        <title>Mesoterricola silvestris gen. nov., sp. nov., Mesoterricola sediminis sp. nov., Geothrix oryzae sp. nov., Geothrix edaphica sp. nov., Geothrix rubra sp. nov., and Geothrix limicola sp. nov., six novel members of Acidobacteriota isolated from soils.</title>
        <authorList>
            <person name="Weisberg A.J."/>
            <person name="Pearce E."/>
            <person name="Kramer C.G."/>
            <person name="Chang J.H."/>
            <person name="Clarke C.R."/>
        </authorList>
    </citation>
    <scope>NUCLEOTIDE SEQUENCE [LARGE SCALE GENOMIC DNA]</scope>
    <source>
        <strain evidence="2 3">ID09-01A</strain>
    </source>
</reference>
<keyword evidence="3" id="KW-1185">Reference proteome</keyword>
<dbReference type="RefSeq" id="WP_319062390.1">
    <property type="nucleotide sequence ID" value="NZ_JARAYT010000006.1"/>
</dbReference>
<dbReference type="Proteomes" id="UP001271274">
    <property type="component" value="Unassembled WGS sequence"/>
</dbReference>
<gene>
    <name evidence="2" type="ORF">PV662_19155</name>
</gene>